<accession>A0AC34QU97</accession>
<organism evidence="1 2">
    <name type="scientific">Panagrolaimus sp. JU765</name>
    <dbReference type="NCBI Taxonomy" id="591449"/>
    <lineage>
        <taxon>Eukaryota</taxon>
        <taxon>Metazoa</taxon>
        <taxon>Ecdysozoa</taxon>
        <taxon>Nematoda</taxon>
        <taxon>Chromadorea</taxon>
        <taxon>Rhabditida</taxon>
        <taxon>Tylenchina</taxon>
        <taxon>Panagrolaimomorpha</taxon>
        <taxon>Panagrolaimoidea</taxon>
        <taxon>Panagrolaimidae</taxon>
        <taxon>Panagrolaimus</taxon>
    </lineage>
</organism>
<evidence type="ECO:0000313" key="1">
    <source>
        <dbReference type="Proteomes" id="UP000887576"/>
    </source>
</evidence>
<reference evidence="2" key="1">
    <citation type="submission" date="2022-11" db="UniProtKB">
        <authorList>
            <consortium name="WormBaseParasite"/>
        </authorList>
    </citation>
    <scope>IDENTIFICATION</scope>
</reference>
<name>A0AC34QU97_9BILA</name>
<dbReference type="WBParaSite" id="JU765_v2.g19397.t1">
    <property type="protein sequence ID" value="JU765_v2.g19397.t1"/>
    <property type="gene ID" value="JU765_v2.g19397"/>
</dbReference>
<sequence>MDKHTSKLKTEHFPQIAGLVKDVSKEWCCHLPEQETLLLYMPGEPSLSTLSRDHFIELLELCEDVYKFKRVLVCFDKSSMNPRHGIARALNCIGFNVLPPDAYPAFLSKDAHFSMVYEI</sequence>
<protein>
    <submittedName>
        <fullName evidence="2">Ornithine decarboxylase antizyme</fullName>
    </submittedName>
</protein>
<evidence type="ECO:0000313" key="2">
    <source>
        <dbReference type="WBParaSite" id="JU765_v2.g19397.t1"/>
    </source>
</evidence>
<proteinExistence type="predicted"/>
<dbReference type="Proteomes" id="UP000887576">
    <property type="component" value="Unplaced"/>
</dbReference>